<keyword evidence="4" id="KW-0808">Transferase</keyword>
<organism evidence="4 5">
    <name type="scientific">Mesorhizobium tianshanense</name>
    <dbReference type="NCBI Taxonomy" id="39844"/>
    <lineage>
        <taxon>Bacteria</taxon>
        <taxon>Pseudomonadati</taxon>
        <taxon>Pseudomonadota</taxon>
        <taxon>Alphaproteobacteria</taxon>
        <taxon>Hyphomicrobiales</taxon>
        <taxon>Phyllobacteriaceae</taxon>
        <taxon>Mesorhizobium</taxon>
    </lineage>
</organism>
<reference evidence="4 5" key="1">
    <citation type="journal article" date="2015" name="Stand. Genomic Sci.">
        <title>Genomic Encyclopedia of Bacterial and Archaeal Type Strains, Phase III: the genomes of soil and plant-associated and newly described type strains.</title>
        <authorList>
            <person name="Whitman W.B."/>
            <person name="Woyke T."/>
            <person name="Klenk H.P."/>
            <person name="Zhou Y."/>
            <person name="Lilburn T.G."/>
            <person name="Beck B.J."/>
            <person name="De Vos P."/>
            <person name="Vandamme P."/>
            <person name="Eisen J.A."/>
            <person name="Garrity G."/>
            <person name="Hugenholtz P."/>
            <person name="Kyrpides N.C."/>
        </authorList>
    </citation>
    <scope>NUCLEOTIDE SEQUENCE [LARGE SCALE GENOMIC DNA]</scope>
    <source>
        <strain evidence="4 5">CGMCC 1.2546</strain>
    </source>
</reference>
<dbReference type="InterPro" id="IPR028098">
    <property type="entry name" value="Glyco_trans_4-like_N"/>
</dbReference>
<evidence type="ECO:0000256" key="1">
    <source>
        <dbReference type="SAM" id="MobiDB-lite"/>
    </source>
</evidence>
<evidence type="ECO:0000259" key="2">
    <source>
        <dbReference type="Pfam" id="PF00534"/>
    </source>
</evidence>
<feature type="domain" description="Glycosyltransferase subfamily 4-like N-terminal" evidence="3">
    <location>
        <begin position="18"/>
        <end position="133"/>
    </location>
</feature>
<feature type="compositionally biased region" description="Polar residues" evidence="1">
    <location>
        <begin position="367"/>
        <end position="384"/>
    </location>
</feature>
<dbReference type="PANTHER" id="PTHR12526">
    <property type="entry name" value="GLYCOSYLTRANSFERASE"/>
    <property type="match status" value="1"/>
</dbReference>
<dbReference type="OrthoDB" id="9801573at2"/>
<comment type="caution">
    <text evidence="4">The sequence shown here is derived from an EMBL/GenBank/DDBJ whole genome shotgun (WGS) entry which is preliminary data.</text>
</comment>
<gene>
    <name evidence="4" type="ORF">IQ26_00279</name>
</gene>
<feature type="domain" description="Glycosyl transferase family 1" evidence="2">
    <location>
        <begin position="174"/>
        <end position="324"/>
    </location>
</feature>
<dbReference type="Gene3D" id="3.40.50.2000">
    <property type="entry name" value="Glycogen Phosphorylase B"/>
    <property type="match status" value="2"/>
</dbReference>
<sequence>MRIAQVAPLDESVPPRLYGGTERIVSFLTEELVRRGHEVSLFASGNSVTTANLVPQGTTALRLDPNARRSSIAAHLAMLDEVRQQQDRFDVIHCHLSHFQHFPLFETFAEKTITTPHGRLDYSDLPSTYARWPYFSLSSISMRQRQPLPKARWVGNVYHGLPLHLYPATDRAHPQDPYLVFLGRIYRDKRPDRAIEIARLAGMRLKIAAKMDYSNRAYCEELVEQMKSPHVEFLGEVDDVGKAALFAGAHALLFPIDWPEPFGLAMIEAMAFGVPVIAWSQGAVPEVVDDGVTGFVVDTIDDAVAAIQRAYSLDRRQVRRRFEERFSASRMVDDYEAIYASVAAGVYKPEGDPRIVPIAGEGRSDQEWTNGNQISLNSRRGSMN</sequence>
<proteinExistence type="predicted"/>
<dbReference type="SUPFAM" id="SSF53756">
    <property type="entry name" value="UDP-Glycosyltransferase/glycogen phosphorylase"/>
    <property type="match status" value="1"/>
</dbReference>
<dbReference type="GO" id="GO:0016757">
    <property type="term" value="F:glycosyltransferase activity"/>
    <property type="evidence" value="ECO:0007669"/>
    <property type="project" value="InterPro"/>
</dbReference>
<accession>A0A562PFW3</accession>
<dbReference type="PANTHER" id="PTHR12526:SF595">
    <property type="entry name" value="BLL5217 PROTEIN"/>
    <property type="match status" value="1"/>
</dbReference>
<feature type="region of interest" description="Disordered" evidence="1">
    <location>
        <begin position="361"/>
        <end position="384"/>
    </location>
</feature>
<evidence type="ECO:0000313" key="4">
    <source>
        <dbReference type="EMBL" id="TWI43317.1"/>
    </source>
</evidence>
<dbReference type="EMBL" id="VLKT01000001">
    <property type="protein sequence ID" value="TWI43317.1"/>
    <property type="molecule type" value="Genomic_DNA"/>
</dbReference>
<protein>
    <submittedName>
        <fullName evidence="4">Glycosyltransferase involved in cell wall biosynthesis</fullName>
    </submittedName>
</protein>
<dbReference type="InterPro" id="IPR001296">
    <property type="entry name" value="Glyco_trans_1"/>
</dbReference>
<dbReference type="AlphaFoldDB" id="A0A562PFW3"/>
<dbReference type="Pfam" id="PF13439">
    <property type="entry name" value="Glyco_transf_4"/>
    <property type="match status" value="1"/>
</dbReference>
<evidence type="ECO:0000259" key="3">
    <source>
        <dbReference type="Pfam" id="PF13439"/>
    </source>
</evidence>
<keyword evidence="5" id="KW-1185">Reference proteome</keyword>
<evidence type="ECO:0000313" key="5">
    <source>
        <dbReference type="Proteomes" id="UP000317122"/>
    </source>
</evidence>
<dbReference type="Proteomes" id="UP000317122">
    <property type="component" value="Unassembled WGS sequence"/>
</dbReference>
<dbReference type="RefSeq" id="WP_145711560.1">
    <property type="nucleotide sequence ID" value="NZ_BSPF01000102.1"/>
</dbReference>
<dbReference type="CDD" id="cd03802">
    <property type="entry name" value="GT4_AviGT4-like"/>
    <property type="match status" value="1"/>
</dbReference>
<dbReference type="Pfam" id="PF00534">
    <property type="entry name" value="Glycos_transf_1"/>
    <property type="match status" value="1"/>
</dbReference>
<name>A0A562PFW3_9HYPH</name>